<keyword evidence="2" id="KW-1185">Reference proteome</keyword>
<evidence type="ECO:0000313" key="2">
    <source>
        <dbReference type="Proteomes" id="UP001558613"/>
    </source>
</evidence>
<evidence type="ECO:0000313" key="1">
    <source>
        <dbReference type="EMBL" id="KAL1250250.1"/>
    </source>
</evidence>
<accession>A0ABR3LBG3</accession>
<organism evidence="1 2">
    <name type="scientific">Cirrhinus molitorella</name>
    <name type="common">mud carp</name>
    <dbReference type="NCBI Taxonomy" id="172907"/>
    <lineage>
        <taxon>Eukaryota</taxon>
        <taxon>Metazoa</taxon>
        <taxon>Chordata</taxon>
        <taxon>Craniata</taxon>
        <taxon>Vertebrata</taxon>
        <taxon>Euteleostomi</taxon>
        <taxon>Actinopterygii</taxon>
        <taxon>Neopterygii</taxon>
        <taxon>Teleostei</taxon>
        <taxon>Ostariophysi</taxon>
        <taxon>Cypriniformes</taxon>
        <taxon>Cyprinidae</taxon>
        <taxon>Labeoninae</taxon>
        <taxon>Labeonini</taxon>
        <taxon>Cirrhinus</taxon>
    </lineage>
</organism>
<dbReference type="Proteomes" id="UP001558613">
    <property type="component" value="Unassembled WGS sequence"/>
</dbReference>
<proteinExistence type="predicted"/>
<dbReference type="EMBL" id="JAYMGO010000023">
    <property type="protein sequence ID" value="KAL1250250.1"/>
    <property type="molecule type" value="Genomic_DNA"/>
</dbReference>
<comment type="caution">
    <text evidence="1">The sequence shown here is derived from an EMBL/GenBank/DDBJ whole genome shotgun (WGS) entry which is preliminary data.</text>
</comment>
<reference evidence="1 2" key="1">
    <citation type="submission" date="2023-09" db="EMBL/GenBank/DDBJ databases">
        <authorList>
            <person name="Wang M."/>
        </authorList>
    </citation>
    <scope>NUCLEOTIDE SEQUENCE [LARGE SCALE GENOMIC DNA]</scope>
    <source>
        <strain evidence="1">GT-2023</strain>
        <tissue evidence="1">Liver</tissue>
    </source>
</reference>
<sequence>MNDSFERSPPDWTRFEPTLSHLGLKTNPNLSPLDVSMASTEECFEEDSIQSALSSFHTSLKTLNSRPSQLDRESGKRRRMRRWELFASTLLAQATITPKTLKAALNGQPEHNSPASECLPICLSLEPVPRR</sequence>
<protein>
    <submittedName>
        <fullName evidence="1">Uncharacterized protein</fullName>
    </submittedName>
</protein>
<gene>
    <name evidence="1" type="ORF">QQF64_021255</name>
</gene>
<name>A0ABR3LBG3_9TELE</name>